<feature type="region of interest" description="Disordered" evidence="5">
    <location>
        <begin position="124"/>
        <end position="169"/>
    </location>
</feature>
<dbReference type="Gene3D" id="1.10.230.10">
    <property type="entry name" value="Cytochrome P450-Terp, domain 2"/>
    <property type="match status" value="1"/>
</dbReference>
<dbReference type="GO" id="GO:0006099">
    <property type="term" value="P:tricarboxylic acid cycle"/>
    <property type="evidence" value="ECO:0007669"/>
    <property type="project" value="UniProtKB-UniPathway"/>
</dbReference>
<dbReference type="GO" id="GO:0005975">
    <property type="term" value="P:carbohydrate metabolic process"/>
    <property type="evidence" value="ECO:0007669"/>
    <property type="project" value="TreeGrafter"/>
</dbReference>
<dbReference type="Gene3D" id="1.10.1660.10">
    <property type="match status" value="1"/>
</dbReference>
<dbReference type="PRINTS" id="PR00143">
    <property type="entry name" value="CITRTSNTHASE"/>
</dbReference>
<dbReference type="GO" id="GO:0036440">
    <property type="term" value="F:citrate synthase activity"/>
    <property type="evidence" value="ECO:0007669"/>
    <property type="project" value="UniProtKB-EC"/>
</dbReference>
<dbReference type="InterPro" id="IPR016142">
    <property type="entry name" value="Citrate_synth-like_lrg_a-sub"/>
</dbReference>
<dbReference type="GO" id="GO:0003677">
    <property type="term" value="F:DNA binding"/>
    <property type="evidence" value="ECO:0007669"/>
    <property type="project" value="InterPro"/>
</dbReference>
<dbReference type="Gene3D" id="1.10.580.10">
    <property type="entry name" value="Citrate Synthase, domain 1"/>
    <property type="match status" value="1"/>
</dbReference>
<comment type="pathway">
    <text evidence="1">Carbohydrate metabolism; tricarboxylic acid cycle; isocitrate from oxaloacetate: step 1/2.</text>
</comment>
<dbReference type="AlphaFoldDB" id="A0A261SKG5"/>
<evidence type="ECO:0000256" key="1">
    <source>
        <dbReference type="ARBA" id="ARBA00004751"/>
    </source>
</evidence>
<evidence type="ECO:0000313" key="7">
    <source>
        <dbReference type="Proteomes" id="UP000216020"/>
    </source>
</evidence>
<dbReference type="Pfam" id="PF00285">
    <property type="entry name" value="Citrate_synt"/>
    <property type="match status" value="1"/>
</dbReference>
<dbReference type="PANTHER" id="PTHR11739">
    <property type="entry name" value="CITRATE SYNTHASE"/>
    <property type="match status" value="1"/>
</dbReference>
<dbReference type="InterPro" id="IPR016143">
    <property type="entry name" value="Citrate_synth-like_sm_a-sub"/>
</dbReference>
<name>A0A261SKG5_9BORD</name>
<dbReference type="UniPathway" id="UPA00223">
    <property type="reaction ID" value="UER00717"/>
</dbReference>
<feature type="compositionally biased region" description="Low complexity" evidence="5">
    <location>
        <begin position="143"/>
        <end position="162"/>
    </location>
</feature>
<dbReference type="GO" id="GO:0005829">
    <property type="term" value="C:cytosol"/>
    <property type="evidence" value="ECO:0007669"/>
    <property type="project" value="TreeGrafter"/>
</dbReference>
<evidence type="ECO:0000256" key="2">
    <source>
        <dbReference type="ARBA" id="ARBA00010566"/>
    </source>
</evidence>
<accession>A0A261SKG5</accession>
<evidence type="ECO:0000313" key="6">
    <source>
        <dbReference type="EMBL" id="OZI37250.1"/>
    </source>
</evidence>
<evidence type="ECO:0000256" key="3">
    <source>
        <dbReference type="ARBA" id="ARBA00012972"/>
    </source>
</evidence>
<protein>
    <recommendedName>
        <fullName evidence="3">citrate synthase (unknown stereospecificity)</fullName>
        <ecNumber evidence="3">2.3.3.16</ecNumber>
    </recommendedName>
</protein>
<reference evidence="7" key="1">
    <citation type="submission" date="2017-05" db="EMBL/GenBank/DDBJ databases">
        <title>Complete and WGS of Bordetella genogroups.</title>
        <authorList>
            <person name="Spilker T."/>
            <person name="Lipuma J."/>
        </authorList>
    </citation>
    <scope>NUCLEOTIDE SEQUENCE [LARGE SCALE GENOMIC DNA]</scope>
    <source>
        <strain evidence="7">AU16122</strain>
    </source>
</reference>
<keyword evidence="7" id="KW-1185">Reference proteome</keyword>
<keyword evidence="4" id="KW-0808">Transferase</keyword>
<dbReference type="InterPro" id="IPR002020">
    <property type="entry name" value="Citrate_synthase"/>
</dbReference>
<comment type="similarity">
    <text evidence="2">Belongs to the citrate synthase family.</text>
</comment>
<dbReference type="OrthoDB" id="9800864at2"/>
<dbReference type="Proteomes" id="UP000216020">
    <property type="component" value="Unassembled WGS sequence"/>
</dbReference>
<organism evidence="6 7">
    <name type="scientific">Bordetella genomosp. 10</name>
    <dbReference type="NCBI Taxonomy" id="1416804"/>
    <lineage>
        <taxon>Bacteria</taxon>
        <taxon>Pseudomonadati</taxon>
        <taxon>Pseudomonadota</taxon>
        <taxon>Betaproteobacteria</taxon>
        <taxon>Burkholderiales</taxon>
        <taxon>Alcaligenaceae</taxon>
        <taxon>Bordetella</taxon>
    </lineage>
</organism>
<sequence length="426" mass="45624">MASWISMSEACNRLGVRPQTLYAYVSRGKLEVMTDPEDTRRSLYRAEDVASLAKRKQAGRKHETLATNTLFGAEPSIPTAVSTFIRERLYYRGQDAITLSRTATVEDVARLLWNAEQDIDFSSAVPGASGISPVPDKDRTGKALAGSQRAASSRRAAAGGHAKSVAQPEDAPGRVAAFTRLAALAATGHSTRGRLTRVLHIECQHLVGHLAHAFGARQGSEPLHQRFAQGWKQPAKVADLFRAAMVLLADHELTSSAFAARIAASNAASLPACLLAGLTTLAAPLHGDASGRVQALLDEVERLGEDHVIAHYLSTGLPLAGFGHHLYPEGDPRAQALLALFEPPEPITRFIRKVNDLTGLRPNIDAALAALAAHLRLPPDAAFGLFATARSVGLLAHSLEQSREAQVIRPRGRYVGPMPEMAQGAR</sequence>
<proteinExistence type="inferred from homology"/>
<dbReference type="SUPFAM" id="SSF48256">
    <property type="entry name" value="Citrate synthase"/>
    <property type="match status" value="1"/>
</dbReference>
<dbReference type="GO" id="GO:0006355">
    <property type="term" value="P:regulation of DNA-templated transcription"/>
    <property type="evidence" value="ECO:0007669"/>
    <property type="project" value="InterPro"/>
</dbReference>
<dbReference type="CDD" id="cd06102">
    <property type="entry name" value="citrate_synt_like_2"/>
    <property type="match status" value="1"/>
</dbReference>
<dbReference type="InterPro" id="IPR036969">
    <property type="entry name" value="Citrate_synthase_sf"/>
</dbReference>
<dbReference type="RefSeq" id="WP_094851356.1">
    <property type="nucleotide sequence ID" value="NZ_NEVM01000001.1"/>
</dbReference>
<dbReference type="EMBL" id="NEVM01000001">
    <property type="protein sequence ID" value="OZI37250.1"/>
    <property type="molecule type" value="Genomic_DNA"/>
</dbReference>
<dbReference type="EC" id="2.3.3.16" evidence="3"/>
<evidence type="ECO:0000256" key="5">
    <source>
        <dbReference type="SAM" id="MobiDB-lite"/>
    </source>
</evidence>
<gene>
    <name evidence="6" type="ORF">CAL29_02135</name>
</gene>
<evidence type="ECO:0000256" key="4">
    <source>
        <dbReference type="ARBA" id="ARBA00022679"/>
    </source>
</evidence>
<dbReference type="PANTHER" id="PTHR11739:SF4">
    <property type="entry name" value="CITRATE SYNTHASE, PEROXISOMAL"/>
    <property type="match status" value="1"/>
</dbReference>
<comment type="caution">
    <text evidence="6">The sequence shown here is derived from an EMBL/GenBank/DDBJ whole genome shotgun (WGS) entry which is preliminary data.</text>
</comment>